<dbReference type="PANTHER" id="PTHR42887:SF2">
    <property type="entry name" value="OS12G0638800 PROTEIN"/>
    <property type="match status" value="1"/>
</dbReference>
<dbReference type="InterPro" id="IPR023166">
    <property type="entry name" value="BaiN-like_dom_sf"/>
</dbReference>
<evidence type="ECO:0000256" key="2">
    <source>
        <dbReference type="ARBA" id="ARBA00022630"/>
    </source>
</evidence>
<dbReference type="EMBL" id="JAOVQM010000008">
    <property type="protein sequence ID" value="MCV2232673.1"/>
    <property type="molecule type" value="Genomic_DNA"/>
</dbReference>
<gene>
    <name evidence="6" type="ORF">N7548_07565</name>
</gene>
<protein>
    <submittedName>
        <fullName evidence="6">NAD(P)/FAD-dependent oxidoreductase</fullName>
    </submittedName>
</protein>
<dbReference type="InterPro" id="IPR036188">
    <property type="entry name" value="FAD/NAD-bd_sf"/>
</dbReference>
<feature type="domain" description="RsdA/BaiN/AoA(So)-like insert" evidence="5">
    <location>
        <begin position="187"/>
        <end position="344"/>
    </location>
</feature>
<reference evidence="6" key="1">
    <citation type="submission" date="2022-09" db="EMBL/GenBank/DDBJ databases">
        <title>Novel Mycoplasma species identified in domestic and wild animals.</title>
        <authorList>
            <person name="Volokhov D.V."/>
            <person name="Furtak V.A."/>
            <person name="Zagorodnyaya T.A."/>
        </authorList>
    </citation>
    <scope>NUCLEOTIDE SEQUENCE</scope>
    <source>
        <strain evidence="6">Oakley</strain>
    </source>
</reference>
<dbReference type="Gene3D" id="2.40.30.10">
    <property type="entry name" value="Translation factors"/>
    <property type="match status" value="1"/>
</dbReference>
<dbReference type="Pfam" id="PF22780">
    <property type="entry name" value="HI0933_like_1st"/>
    <property type="match status" value="1"/>
</dbReference>
<evidence type="ECO:0000259" key="5">
    <source>
        <dbReference type="Pfam" id="PF22780"/>
    </source>
</evidence>
<keyword evidence="3" id="KW-0274">FAD</keyword>
<dbReference type="Proteomes" id="UP001177160">
    <property type="component" value="Unassembled WGS sequence"/>
</dbReference>
<dbReference type="NCBIfam" id="TIGR00275">
    <property type="entry name" value="aminoacetone oxidase family FAD-binding enzyme"/>
    <property type="match status" value="1"/>
</dbReference>
<evidence type="ECO:0000256" key="3">
    <source>
        <dbReference type="ARBA" id="ARBA00022827"/>
    </source>
</evidence>
<dbReference type="SUPFAM" id="SSF51905">
    <property type="entry name" value="FAD/NAD(P)-binding domain"/>
    <property type="match status" value="1"/>
</dbReference>
<evidence type="ECO:0000313" key="6">
    <source>
        <dbReference type="EMBL" id="MCV2232673.1"/>
    </source>
</evidence>
<dbReference type="PRINTS" id="PR00411">
    <property type="entry name" value="PNDRDTASEI"/>
</dbReference>
<evidence type="ECO:0000256" key="1">
    <source>
        <dbReference type="ARBA" id="ARBA00001974"/>
    </source>
</evidence>
<name>A0ABT2Y7F1_9MOLU</name>
<feature type="domain" description="RsdA/BaiN/AoA(So)-like Rossmann fold-like" evidence="4">
    <location>
        <begin position="3"/>
        <end position="396"/>
    </location>
</feature>
<proteinExistence type="predicted"/>
<comment type="cofactor">
    <cofactor evidence="1">
        <name>FAD</name>
        <dbReference type="ChEBI" id="CHEBI:57692"/>
    </cofactor>
</comment>
<keyword evidence="2" id="KW-0285">Flavoprotein</keyword>
<comment type="caution">
    <text evidence="6">The sequence shown here is derived from an EMBL/GenBank/DDBJ whole genome shotgun (WGS) entry which is preliminary data.</text>
</comment>
<dbReference type="Pfam" id="PF03486">
    <property type="entry name" value="HI0933_like"/>
    <property type="match status" value="1"/>
</dbReference>
<accession>A0ABT2Y7F1</accession>
<sequence>MKKIIVVGGGASGLVAAIIAKRHGADVTIIERNARLGKKILATGNGRCNFTNVDALPIHYNNPAFVKSVFDSFSPSETLLFFKSLGITPKIEDLGKTYPLSEQASSITDVLIYEIKRLGIEVIYEKVILSAHKETQGFVLYDQQGETYHCDRLIVATGGLALPQSGSDGTGYQIAKDLGHEITPLFPALVKLKLDSPYLKVLDGVKFPGFVSLIHQNQIIQTEFGDILFTKYGISGPTILQLSRKANALLQDHQTIYVDVKLVSELNPTDIEERLMDLKNLPVELALLGLINRKLVSVVLKEARLMADVTIEQLNPMQIKRLAQLLTSMKFKVTGSKGYEEAQVTAGGVNVNDIQPKTLESKKSKGLYFAGEIIDIDGLCGGYNLQWAWSSGYVAGLHATQ</sequence>
<dbReference type="SUPFAM" id="SSF160996">
    <property type="entry name" value="HI0933 insert domain-like"/>
    <property type="match status" value="1"/>
</dbReference>
<dbReference type="InterPro" id="IPR055178">
    <property type="entry name" value="RsdA/BaiN/AoA(So)-like_dom"/>
</dbReference>
<dbReference type="PANTHER" id="PTHR42887">
    <property type="entry name" value="OS12G0638800 PROTEIN"/>
    <property type="match status" value="1"/>
</dbReference>
<dbReference type="Gene3D" id="1.10.8.260">
    <property type="entry name" value="HI0933 insert domain-like"/>
    <property type="match status" value="1"/>
</dbReference>
<dbReference type="InterPro" id="IPR057661">
    <property type="entry name" value="RsdA/BaiN/AoA(So)_Rossmann"/>
</dbReference>
<dbReference type="Gene3D" id="3.50.50.60">
    <property type="entry name" value="FAD/NAD(P)-binding domain"/>
    <property type="match status" value="1"/>
</dbReference>
<dbReference type="PRINTS" id="PR00368">
    <property type="entry name" value="FADPNR"/>
</dbReference>
<evidence type="ECO:0000259" key="4">
    <source>
        <dbReference type="Pfam" id="PF03486"/>
    </source>
</evidence>
<keyword evidence="7" id="KW-1185">Reference proteome</keyword>
<organism evidence="6 7">
    <name type="scientific">Paracholeplasma manati</name>
    <dbReference type="NCBI Taxonomy" id="591373"/>
    <lineage>
        <taxon>Bacteria</taxon>
        <taxon>Bacillati</taxon>
        <taxon>Mycoplasmatota</taxon>
        <taxon>Mollicutes</taxon>
        <taxon>Acholeplasmatales</taxon>
        <taxon>Acholeplasmataceae</taxon>
        <taxon>Paracholeplasma</taxon>
    </lineage>
</organism>
<dbReference type="InterPro" id="IPR004792">
    <property type="entry name" value="BaiN-like"/>
</dbReference>
<dbReference type="RefSeq" id="WP_263608862.1">
    <property type="nucleotide sequence ID" value="NZ_JAOVQM010000008.1"/>
</dbReference>
<evidence type="ECO:0000313" key="7">
    <source>
        <dbReference type="Proteomes" id="UP001177160"/>
    </source>
</evidence>